<sequence length="118" mass="13585">MYAREGPSAVKAGDPVFLTRATFDEQMRGQRVNCAVADHGVKPTRLQKIWLLATHMYKKEADIPEYVASGTMNRMYDRMRILSTTLAVMGFFILFYYCHRANVGRVMRDRDAGFKMHS</sequence>
<reference evidence="2 3" key="1">
    <citation type="submission" date="2018-11" db="EMBL/GenBank/DDBJ databases">
        <authorList>
            <consortium name="Pathogen Informatics"/>
        </authorList>
    </citation>
    <scope>NUCLEOTIDE SEQUENCE [LARGE SCALE GENOMIC DNA]</scope>
</reference>
<evidence type="ECO:0000313" key="3">
    <source>
        <dbReference type="Proteomes" id="UP000270094"/>
    </source>
</evidence>
<organism evidence="2 3">
    <name type="scientific">Strongylus vulgaris</name>
    <name type="common">Blood worm</name>
    <dbReference type="NCBI Taxonomy" id="40348"/>
    <lineage>
        <taxon>Eukaryota</taxon>
        <taxon>Metazoa</taxon>
        <taxon>Ecdysozoa</taxon>
        <taxon>Nematoda</taxon>
        <taxon>Chromadorea</taxon>
        <taxon>Rhabditida</taxon>
        <taxon>Rhabditina</taxon>
        <taxon>Rhabditomorpha</taxon>
        <taxon>Strongyloidea</taxon>
        <taxon>Strongylidae</taxon>
        <taxon>Strongylus</taxon>
    </lineage>
</organism>
<dbReference type="OrthoDB" id="8193498at2759"/>
<protein>
    <submittedName>
        <fullName evidence="2">Uncharacterized protein</fullName>
    </submittedName>
</protein>
<feature type="transmembrane region" description="Helical" evidence="1">
    <location>
        <begin position="79"/>
        <end position="98"/>
    </location>
</feature>
<name>A0A3P7LV75_STRVU</name>
<dbReference type="EMBL" id="UYYB01120480">
    <property type="protein sequence ID" value="VDM82992.1"/>
    <property type="molecule type" value="Genomic_DNA"/>
</dbReference>
<accession>A0A3P7LV75</accession>
<keyword evidence="1" id="KW-0472">Membrane</keyword>
<keyword evidence="1" id="KW-1133">Transmembrane helix</keyword>
<evidence type="ECO:0000256" key="1">
    <source>
        <dbReference type="SAM" id="Phobius"/>
    </source>
</evidence>
<proteinExistence type="predicted"/>
<dbReference type="AlphaFoldDB" id="A0A3P7LV75"/>
<evidence type="ECO:0000313" key="2">
    <source>
        <dbReference type="EMBL" id="VDM82992.1"/>
    </source>
</evidence>
<keyword evidence="3" id="KW-1185">Reference proteome</keyword>
<dbReference type="Proteomes" id="UP000270094">
    <property type="component" value="Unassembled WGS sequence"/>
</dbReference>
<gene>
    <name evidence="2" type="ORF">SVUK_LOCUS17990</name>
</gene>
<keyword evidence="1" id="KW-0812">Transmembrane</keyword>